<protein>
    <submittedName>
        <fullName evidence="3">FxsA family protein</fullName>
    </submittedName>
</protein>
<feature type="region of interest" description="Disordered" evidence="1">
    <location>
        <begin position="149"/>
        <end position="200"/>
    </location>
</feature>
<feature type="transmembrane region" description="Helical" evidence="2">
    <location>
        <begin position="20"/>
        <end position="39"/>
    </location>
</feature>
<dbReference type="AlphaFoldDB" id="A0A418KWL3"/>
<keyword evidence="2" id="KW-1133">Transmembrane helix</keyword>
<proteinExistence type="predicted"/>
<keyword evidence="2" id="KW-0472">Membrane</keyword>
<dbReference type="PANTHER" id="PTHR35335:SF1">
    <property type="entry name" value="UPF0716 PROTEIN FXSA"/>
    <property type="match status" value="1"/>
</dbReference>
<dbReference type="GO" id="GO:0016020">
    <property type="term" value="C:membrane"/>
    <property type="evidence" value="ECO:0007669"/>
    <property type="project" value="InterPro"/>
</dbReference>
<sequence>MGCRPPRPAAARAGRREPTVRRFGPLALGVIELIALVMVANWVGFGWALLILLGTSILGIALLRIEGLRAWQELRNAAADGRFPQDEPESVPASSARMADTGARILSGVLLTFPGFVTDLIGLVLLIPPIRRGVGRRLAASAFRTFPGRRGPGMGGLGRPGPGGPGAAGGPGAGGQGGGIHHGVVIEGEVVDTDPPRDQR</sequence>
<feature type="compositionally biased region" description="Gly residues" evidence="1">
    <location>
        <begin position="150"/>
        <end position="181"/>
    </location>
</feature>
<dbReference type="EMBL" id="QUAL01000017">
    <property type="protein sequence ID" value="RIQ36099.1"/>
    <property type="molecule type" value="Genomic_DNA"/>
</dbReference>
<dbReference type="PANTHER" id="PTHR35335">
    <property type="entry name" value="UPF0716 PROTEIN FXSA"/>
    <property type="match status" value="1"/>
</dbReference>
<keyword evidence="2" id="KW-0812">Transmembrane</keyword>
<feature type="transmembrane region" description="Helical" evidence="2">
    <location>
        <begin position="105"/>
        <end position="127"/>
    </location>
</feature>
<keyword evidence="4" id="KW-1185">Reference proteome</keyword>
<evidence type="ECO:0000256" key="1">
    <source>
        <dbReference type="SAM" id="MobiDB-lite"/>
    </source>
</evidence>
<name>A0A418KWL3_9ACTN</name>
<evidence type="ECO:0000313" key="3">
    <source>
        <dbReference type="EMBL" id="RIQ36099.1"/>
    </source>
</evidence>
<reference evidence="3 4" key="1">
    <citation type="submission" date="2018-09" db="EMBL/GenBank/DDBJ databases">
        <title>Isolation, diversity and antifungal activity of actinobacteria from wheat.</title>
        <authorList>
            <person name="Han C."/>
        </authorList>
    </citation>
    <scope>NUCLEOTIDE SEQUENCE [LARGE SCALE GENOMIC DNA]</scope>
    <source>
        <strain evidence="3 4">NEAU-YY265</strain>
    </source>
</reference>
<organism evidence="3 4">
    <name type="scientific">Jiangella rhizosphaerae</name>
    <dbReference type="NCBI Taxonomy" id="2293569"/>
    <lineage>
        <taxon>Bacteria</taxon>
        <taxon>Bacillati</taxon>
        <taxon>Actinomycetota</taxon>
        <taxon>Actinomycetes</taxon>
        <taxon>Jiangellales</taxon>
        <taxon>Jiangellaceae</taxon>
        <taxon>Jiangella</taxon>
    </lineage>
</organism>
<feature type="transmembrane region" description="Helical" evidence="2">
    <location>
        <begin position="45"/>
        <end position="65"/>
    </location>
</feature>
<dbReference type="InterPro" id="IPR007313">
    <property type="entry name" value="FxsA"/>
</dbReference>
<comment type="caution">
    <text evidence="3">The sequence shown here is derived from an EMBL/GenBank/DDBJ whole genome shotgun (WGS) entry which is preliminary data.</text>
</comment>
<dbReference type="Proteomes" id="UP000284057">
    <property type="component" value="Unassembled WGS sequence"/>
</dbReference>
<dbReference type="Pfam" id="PF04186">
    <property type="entry name" value="FxsA"/>
    <property type="match status" value="1"/>
</dbReference>
<accession>A0A418KWL3</accession>
<evidence type="ECO:0000256" key="2">
    <source>
        <dbReference type="SAM" id="Phobius"/>
    </source>
</evidence>
<gene>
    <name evidence="3" type="ORF">DY240_01785</name>
</gene>
<dbReference type="NCBIfam" id="NF008528">
    <property type="entry name" value="PRK11463.1-2"/>
    <property type="match status" value="1"/>
</dbReference>
<evidence type="ECO:0000313" key="4">
    <source>
        <dbReference type="Proteomes" id="UP000284057"/>
    </source>
</evidence>